<comment type="subcellular location">
    <subcellularLocation>
        <location evidence="1">Cell outer membrane</location>
        <topology evidence="1">Lipid-anchor</topology>
    </subcellularLocation>
</comment>
<evidence type="ECO:0000256" key="11">
    <source>
        <dbReference type="ARBA" id="ARBA00023237"/>
    </source>
</evidence>
<keyword evidence="11" id="KW-0998">Cell outer membrane</keyword>
<evidence type="ECO:0000313" key="14">
    <source>
        <dbReference type="Proteomes" id="UP000601990"/>
    </source>
</evidence>
<proteinExistence type="inferred from homology"/>
<dbReference type="EMBL" id="WTVH01000007">
    <property type="protein sequence ID" value="NMF92731.1"/>
    <property type="molecule type" value="Genomic_DNA"/>
</dbReference>
<dbReference type="CDD" id="cd16326">
    <property type="entry name" value="LolB"/>
    <property type="match status" value="1"/>
</dbReference>
<evidence type="ECO:0000256" key="7">
    <source>
        <dbReference type="ARBA" id="ARBA00022927"/>
    </source>
</evidence>
<dbReference type="SUPFAM" id="SSF89392">
    <property type="entry name" value="Prokaryotic lipoproteins and lipoprotein localization factors"/>
    <property type="match status" value="1"/>
</dbReference>
<evidence type="ECO:0000256" key="1">
    <source>
        <dbReference type="ARBA" id="ARBA00004459"/>
    </source>
</evidence>
<evidence type="ECO:0000256" key="5">
    <source>
        <dbReference type="ARBA" id="ARBA00022448"/>
    </source>
</evidence>
<keyword evidence="5" id="KW-0813">Transport</keyword>
<keyword evidence="12 13" id="KW-0449">Lipoprotein</keyword>
<keyword evidence="6" id="KW-0732">Signal</keyword>
<keyword evidence="14" id="KW-1185">Reference proteome</keyword>
<keyword evidence="7" id="KW-0653">Protein transport</keyword>
<evidence type="ECO:0000256" key="12">
    <source>
        <dbReference type="ARBA" id="ARBA00023288"/>
    </source>
</evidence>
<dbReference type="NCBIfam" id="TIGR00548">
    <property type="entry name" value="lolB"/>
    <property type="match status" value="1"/>
</dbReference>
<name>A0ABX1N0Q7_9RHOO</name>
<dbReference type="Proteomes" id="UP000601990">
    <property type="component" value="Unassembled WGS sequence"/>
</dbReference>
<keyword evidence="8" id="KW-0472">Membrane</keyword>
<evidence type="ECO:0000256" key="10">
    <source>
        <dbReference type="ARBA" id="ARBA00023186"/>
    </source>
</evidence>
<evidence type="ECO:0000256" key="9">
    <source>
        <dbReference type="ARBA" id="ARBA00023139"/>
    </source>
</evidence>
<evidence type="ECO:0000256" key="6">
    <source>
        <dbReference type="ARBA" id="ARBA00022729"/>
    </source>
</evidence>
<organism evidence="13 14">
    <name type="scientific">Aromatoleum buckelii</name>
    <dbReference type="NCBI Taxonomy" id="200254"/>
    <lineage>
        <taxon>Bacteria</taxon>
        <taxon>Pseudomonadati</taxon>
        <taxon>Pseudomonadota</taxon>
        <taxon>Betaproteobacteria</taxon>
        <taxon>Rhodocyclales</taxon>
        <taxon>Rhodocyclaceae</taxon>
        <taxon>Aromatoleum</taxon>
    </lineage>
</organism>
<reference evidence="13" key="1">
    <citation type="submission" date="2019-12" db="EMBL/GenBank/DDBJ databases">
        <title>Comparative genomics gives insights into the taxonomy of the Azoarcus-Aromatoleum group and reveals separate origins of nif in the plant-associated Azoarcus and non-plant-associated Aromatoleum sub-groups.</title>
        <authorList>
            <person name="Lafos M."/>
            <person name="Maluk M."/>
            <person name="Batista M."/>
            <person name="Junghare M."/>
            <person name="Carmona M."/>
            <person name="Faoro H."/>
            <person name="Cruz L.M."/>
            <person name="Battistoni F."/>
            <person name="De Souza E."/>
            <person name="Pedrosa F."/>
            <person name="Chen W.-M."/>
            <person name="Poole P.S."/>
            <person name="Dixon R.A."/>
            <person name="James E.K."/>
        </authorList>
    </citation>
    <scope>NUCLEOTIDE SEQUENCE</scope>
    <source>
        <strain evidence="13">U120</strain>
    </source>
</reference>
<protein>
    <recommendedName>
        <fullName evidence="4">Outer-membrane lipoprotein LolB</fullName>
    </recommendedName>
</protein>
<evidence type="ECO:0000256" key="8">
    <source>
        <dbReference type="ARBA" id="ARBA00023136"/>
    </source>
</evidence>
<evidence type="ECO:0000313" key="13">
    <source>
        <dbReference type="EMBL" id="NMF92731.1"/>
    </source>
</evidence>
<evidence type="ECO:0000256" key="2">
    <source>
        <dbReference type="ARBA" id="ARBA00009696"/>
    </source>
</evidence>
<comment type="similarity">
    <text evidence="2">Belongs to the LolB family.</text>
</comment>
<evidence type="ECO:0000256" key="4">
    <source>
        <dbReference type="ARBA" id="ARBA00016202"/>
    </source>
</evidence>
<dbReference type="Pfam" id="PF03550">
    <property type="entry name" value="LolB"/>
    <property type="match status" value="1"/>
</dbReference>
<comment type="caution">
    <text evidence="13">The sequence shown here is derived from an EMBL/GenBank/DDBJ whole genome shotgun (WGS) entry which is preliminary data.</text>
</comment>
<dbReference type="PROSITE" id="PS51257">
    <property type="entry name" value="PROKAR_LIPOPROTEIN"/>
    <property type="match status" value="1"/>
</dbReference>
<keyword evidence="10" id="KW-0143">Chaperone</keyword>
<dbReference type="Gene3D" id="2.50.20.10">
    <property type="entry name" value="Lipoprotein localisation LolA/LolB/LppX"/>
    <property type="match status" value="1"/>
</dbReference>
<keyword evidence="9" id="KW-0564">Palmitate</keyword>
<comment type="subunit">
    <text evidence="3">Monomer.</text>
</comment>
<dbReference type="InterPro" id="IPR004565">
    <property type="entry name" value="OM_lipoprot_LolB"/>
</dbReference>
<accession>A0ABX1N0Q7</accession>
<sequence>MNRRLARFGAIVAFTTAGLSGCAIQPAPPATTVAARAIASSFELEGRISATDGERAANGGLQWFHSPAVDEWTVLSPLGQIVGQLVTTAEGAQLRTADGRVEHSDDTAAMLHRLLGVAAPLDGLAYWVQATARPGARVLDTDERGRPARITDAGWTIEYVEYAGASAEALPRRIDAHWGDARIRLIIDQWTPLN</sequence>
<dbReference type="InterPro" id="IPR029046">
    <property type="entry name" value="LolA/LolB/LppX"/>
</dbReference>
<evidence type="ECO:0000256" key="3">
    <source>
        <dbReference type="ARBA" id="ARBA00011245"/>
    </source>
</evidence>
<gene>
    <name evidence="13" type="primary">lolB</name>
    <name evidence="13" type="ORF">GO608_05245</name>
</gene>